<feature type="signal peptide" evidence="2">
    <location>
        <begin position="1"/>
        <end position="25"/>
    </location>
</feature>
<evidence type="ECO:0000256" key="1">
    <source>
        <dbReference type="SAM" id="MobiDB-lite"/>
    </source>
</evidence>
<keyword evidence="4" id="KW-1185">Reference proteome</keyword>
<protein>
    <recommendedName>
        <fullName evidence="5">DUF4382 domain-containing protein</fullName>
    </recommendedName>
</protein>
<evidence type="ECO:0000313" key="3">
    <source>
        <dbReference type="EMBL" id="SEA42016.1"/>
    </source>
</evidence>
<dbReference type="EMBL" id="FNQO01000004">
    <property type="protein sequence ID" value="SEA42016.1"/>
    <property type="molecule type" value="Genomic_DNA"/>
</dbReference>
<evidence type="ECO:0000313" key="4">
    <source>
        <dbReference type="Proteomes" id="UP000198658"/>
    </source>
</evidence>
<evidence type="ECO:0008006" key="5">
    <source>
        <dbReference type="Google" id="ProtNLM"/>
    </source>
</evidence>
<dbReference type="STRING" id="658218.SAMN05216562_3039"/>
<reference evidence="4" key="1">
    <citation type="submission" date="2016-10" db="EMBL/GenBank/DDBJ databases">
        <authorList>
            <person name="Varghese N."/>
            <person name="Submissions S."/>
        </authorList>
    </citation>
    <scope>NUCLEOTIDE SEQUENCE [LARGE SCALE GENOMIC DNA]</scope>
    <source>
        <strain evidence="4">CGMCC 1.10657</strain>
    </source>
</reference>
<organism evidence="3 4">
    <name type="scientific">Microbulbifer marinus</name>
    <dbReference type="NCBI Taxonomy" id="658218"/>
    <lineage>
        <taxon>Bacteria</taxon>
        <taxon>Pseudomonadati</taxon>
        <taxon>Pseudomonadota</taxon>
        <taxon>Gammaproteobacteria</taxon>
        <taxon>Cellvibrionales</taxon>
        <taxon>Microbulbiferaceae</taxon>
        <taxon>Microbulbifer</taxon>
    </lineage>
</organism>
<gene>
    <name evidence="3" type="ORF">SAMN05216562_3039</name>
</gene>
<evidence type="ECO:0000256" key="2">
    <source>
        <dbReference type="SAM" id="SignalP"/>
    </source>
</evidence>
<name>A0A1H4B1Q1_9GAMM</name>
<feature type="region of interest" description="Disordered" evidence="1">
    <location>
        <begin position="28"/>
        <end position="60"/>
    </location>
</feature>
<dbReference type="PROSITE" id="PS51257">
    <property type="entry name" value="PROKAR_LIPOPROTEIN"/>
    <property type="match status" value="1"/>
</dbReference>
<dbReference type="Proteomes" id="UP000198658">
    <property type="component" value="Unassembled WGS sequence"/>
</dbReference>
<keyword evidence="2" id="KW-0732">Signal</keyword>
<proteinExistence type="predicted"/>
<sequence>MQMERDLFAAWRTCVALLLALTLSACGSGSSNSNGGRNDGVRSSSTEAVVAPCSTSDEEPASERCGQLYIGLTDLEGDFIRYQVDIGSLRLQRFDGSWFEVLPPATSVDFVQYRDRTELVTTATLPLGNYVRGEITLDYSEADIRVDVDGFAERARVAFADGRKVRTVMLDLELDPLRPVVIVPDIPALLELDFNLRAANSVDTEILPPEVTLFPVVSAENDPLLPKPFRMRGPLIGVDEKQVSFRIALRPFFRDSGRLGGVDIEIRGDTDWEINGERFSGSSGLSALAELPGGIATLAFGVFDRSRRSFIADLVYVGSSVPGDSLDTVKGHVLAREGNLLTIIGAQLIRTDGSVSFHDELELLLAANTPVSVPRFPLRQEITRAISVGQRIAALGHWDSDLLRLNVDDGRVRLLPTTLDTFLNSRIDDVLNVTALEFGGRDALLFDYRGTGTDEAVDADPDAYQVDISVLDVDPLAVGTPLRFHGYVNSFGRAPPDFGAIGLQDFSESGAQFLVSWIAGGSDIPFLTLDASGLTVNLAPDLLGADHIIRRGAVITDLRSLIRVPQLQPVPEEEGGLYVLAEDDIIVMYSDFGDFVTDLNRRLIDGALVQRLFAEGGYVSGAGFMTVNGVTVLLNR</sequence>
<feature type="compositionally biased region" description="Low complexity" evidence="1">
    <location>
        <begin position="28"/>
        <end position="45"/>
    </location>
</feature>
<accession>A0A1H4B1Q1</accession>
<feature type="chain" id="PRO_5011450788" description="DUF4382 domain-containing protein" evidence="2">
    <location>
        <begin position="26"/>
        <end position="636"/>
    </location>
</feature>
<dbReference type="AlphaFoldDB" id="A0A1H4B1Q1"/>